<keyword evidence="1" id="KW-0732">Signal</keyword>
<comment type="caution">
    <text evidence="2">The sequence shown here is derived from an EMBL/GenBank/DDBJ whole genome shotgun (WGS) entry which is preliminary data.</text>
</comment>
<dbReference type="Proteomes" id="UP000003416">
    <property type="component" value="Unassembled WGS sequence"/>
</dbReference>
<protein>
    <submittedName>
        <fullName evidence="2">Conserved domain protein</fullName>
    </submittedName>
</protein>
<evidence type="ECO:0000256" key="1">
    <source>
        <dbReference type="SAM" id="SignalP"/>
    </source>
</evidence>
<proteinExistence type="predicted"/>
<accession>F3PUM1</accession>
<sequence length="280" mass="31451">MKKFSLFLSLLTMTFSLIISSCSSDEENNRIEENTAFPSYKIIGIYHNENLDYIYDAIKEQSEKLKTRSKTDLRSIITEDFLARSISEFANITETMNFKQYSKEINQVSFPIISSYYQCHNPSTRINTQELFEEKLSQYNDTQKKYINMILSAPEIDVCGFQSNIEKIILKMEKDENLDYNERQIIYIASAVAYGSYEYWTENLSKWEELSGSDHIQTRVFSWSNMWQSDVEGTISGGIGGAIAGGSVSMGTLTVPGWAAGAVGGGVGGSAANAVGQIFF</sequence>
<dbReference type="AlphaFoldDB" id="F3PUM1"/>
<evidence type="ECO:0000313" key="3">
    <source>
        <dbReference type="Proteomes" id="UP000003416"/>
    </source>
</evidence>
<name>F3PUM1_9BACE</name>
<reference evidence="2 3" key="1">
    <citation type="submission" date="2011-02" db="EMBL/GenBank/DDBJ databases">
        <authorList>
            <person name="Weinstock G."/>
            <person name="Sodergren E."/>
            <person name="Clifton S."/>
            <person name="Fulton L."/>
            <person name="Fulton B."/>
            <person name="Courtney L."/>
            <person name="Fronick C."/>
            <person name="Harrison M."/>
            <person name="Strong C."/>
            <person name="Farmer C."/>
            <person name="Delahaunty K."/>
            <person name="Markovic C."/>
            <person name="Hall O."/>
            <person name="Minx P."/>
            <person name="Tomlinson C."/>
            <person name="Mitreva M."/>
            <person name="Hou S."/>
            <person name="Chen J."/>
            <person name="Wollam A."/>
            <person name="Pepin K.H."/>
            <person name="Johnson M."/>
            <person name="Bhonagiri V."/>
            <person name="Zhang X."/>
            <person name="Suruliraj S."/>
            <person name="Warren W."/>
            <person name="Chinwalla A."/>
            <person name="Mardis E.R."/>
            <person name="Wilson R.K."/>
        </authorList>
    </citation>
    <scope>NUCLEOTIDE SEQUENCE [LARGE SCALE GENOMIC DNA]</scope>
    <source>
        <strain evidence="2 3">YIT 12057</strain>
    </source>
</reference>
<dbReference type="RefSeq" id="WP_009125749.1">
    <property type="nucleotide sequence ID" value="NZ_GL882644.1"/>
</dbReference>
<evidence type="ECO:0000313" key="2">
    <source>
        <dbReference type="EMBL" id="EGF56092.1"/>
    </source>
</evidence>
<feature type="chain" id="PRO_5003301825" evidence="1">
    <location>
        <begin position="25"/>
        <end position="280"/>
    </location>
</feature>
<keyword evidence="3" id="KW-1185">Reference proteome</keyword>
<feature type="signal peptide" evidence="1">
    <location>
        <begin position="1"/>
        <end position="24"/>
    </location>
</feature>
<dbReference type="PROSITE" id="PS51257">
    <property type="entry name" value="PROKAR_LIPOPROTEIN"/>
    <property type="match status" value="1"/>
</dbReference>
<dbReference type="GeneID" id="86051399"/>
<dbReference type="EMBL" id="AFBN01000047">
    <property type="protein sequence ID" value="EGF56092.1"/>
    <property type="molecule type" value="Genomic_DNA"/>
</dbReference>
<organism evidence="2 3">
    <name type="scientific">Bacteroides fluxus YIT 12057</name>
    <dbReference type="NCBI Taxonomy" id="763034"/>
    <lineage>
        <taxon>Bacteria</taxon>
        <taxon>Pseudomonadati</taxon>
        <taxon>Bacteroidota</taxon>
        <taxon>Bacteroidia</taxon>
        <taxon>Bacteroidales</taxon>
        <taxon>Bacteroidaceae</taxon>
        <taxon>Bacteroides</taxon>
    </lineage>
</organism>
<dbReference type="HOGENOM" id="CLU_992692_0_0_10"/>
<gene>
    <name evidence="2" type="ORF">HMPREF9446_02494</name>
</gene>